<dbReference type="SUPFAM" id="SSF57884">
    <property type="entry name" value="Ada DNA repair protein, N-terminal domain (N-Ada 10)"/>
    <property type="match status" value="1"/>
</dbReference>
<dbReference type="Gene3D" id="3.30.310.20">
    <property type="entry name" value="DNA-3-methyladenine glycosylase AlkA, N-terminal domain"/>
    <property type="match status" value="1"/>
</dbReference>
<dbReference type="SUPFAM" id="SSF48150">
    <property type="entry name" value="DNA-glycosylase"/>
    <property type="match status" value="1"/>
</dbReference>
<keyword evidence="13" id="KW-0234">DNA repair</keyword>
<dbReference type="GO" id="GO:0043565">
    <property type="term" value="F:sequence-specific DNA binding"/>
    <property type="evidence" value="ECO:0007669"/>
    <property type="project" value="InterPro"/>
</dbReference>
<organism evidence="15 16">
    <name type="scientific">Photobacterium galatheae</name>
    <dbReference type="NCBI Taxonomy" id="1654360"/>
    <lineage>
        <taxon>Bacteria</taxon>
        <taxon>Pseudomonadati</taxon>
        <taxon>Pseudomonadota</taxon>
        <taxon>Gammaproteobacteria</taxon>
        <taxon>Vibrionales</taxon>
        <taxon>Vibrionaceae</taxon>
        <taxon>Photobacterium</taxon>
    </lineage>
</organism>
<dbReference type="GO" id="GO:0008270">
    <property type="term" value="F:zinc ion binding"/>
    <property type="evidence" value="ECO:0007669"/>
    <property type="project" value="InterPro"/>
</dbReference>
<dbReference type="STRING" id="1654360.EA58_01430"/>
<dbReference type="OrthoDB" id="9811249at2"/>
<dbReference type="InterPro" id="IPR023170">
    <property type="entry name" value="HhH_base_excis_C"/>
</dbReference>
<dbReference type="InterPro" id="IPR010316">
    <property type="entry name" value="AlkA_N"/>
</dbReference>
<dbReference type="CDD" id="cd00056">
    <property type="entry name" value="ENDO3c"/>
    <property type="match status" value="1"/>
</dbReference>
<dbReference type="GO" id="GO:0032131">
    <property type="term" value="F:alkylated DNA binding"/>
    <property type="evidence" value="ECO:0007669"/>
    <property type="project" value="TreeGrafter"/>
</dbReference>
<protein>
    <recommendedName>
        <fullName evidence="3">DNA-3-methyladenine glycosylase II</fullName>
        <ecNumber evidence="3">3.2.2.21</ecNumber>
    </recommendedName>
</protein>
<dbReference type="PANTHER" id="PTHR43003:SF13">
    <property type="entry name" value="DNA-3-METHYLADENINE GLYCOSYLASE 2"/>
    <property type="match status" value="1"/>
</dbReference>
<dbReference type="GO" id="GO:0008168">
    <property type="term" value="F:methyltransferase activity"/>
    <property type="evidence" value="ECO:0007669"/>
    <property type="project" value="UniProtKB-KW"/>
</dbReference>
<evidence type="ECO:0000256" key="3">
    <source>
        <dbReference type="ARBA" id="ARBA00012000"/>
    </source>
</evidence>
<dbReference type="SMART" id="SM00342">
    <property type="entry name" value="HTH_ARAC"/>
    <property type="match status" value="1"/>
</dbReference>
<dbReference type="InterPro" id="IPR035451">
    <property type="entry name" value="Ada-like_dom_sf"/>
</dbReference>
<dbReference type="GO" id="GO:0005737">
    <property type="term" value="C:cytoplasm"/>
    <property type="evidence" value="ECO:0007669"/>
    <property type="project" value="TreeGrafter"/>
</dbReference>
<keyword evidence="10" id="KW-0238">DNA-binding</keyword>
<dbReference type="Pfam" id="PF06029">
    <property type="entry name" value="AlkA_N"/>
    <property type="match status" value="1"/>
</dbReference>
<dbReference type="GO" id="GO:0032993">
    <property type="term" value="C:protein-DNA complex"/>
    <property type="evidence" value="ECO:0007669"/>
    <property type="project" value="TreeGrafter"/>
</dbReference>
<dbReference type="GO" id="GO:0006307">
    <property type="term" value="P:DNA alkylation repair"/>
    <property type="evidence" value="ECO:0007669"/>
    <property type="project" value="TreeGrafter"/>
</dbReference>
<proteinExistence type="predicted"/>
<dbReference type="RefSeq" id="WP_036748035.1">
    <property type="nucleotide sequence ID" value="NZ_JAGSGC010000011.1"/>
</dbReference>
<dbReference type="SUPFAM" id="SSF55945">
    <property type="entry name" value="TATA-box binding protein-like"/>
    <property type="match status" value="1"/>
</dbReference>
<evidence type="ECO:0000256" key="2">
    <source>
        <dbReference type="ARBA" id="ARBA00001947"/>
    </source>
</evidence>
<evidence type="ECO:0000256" key="13">
    <source>
        <dbReference type="ARBA" id="ARBA00023204"/>
    </source>
</evidence>
<dbReference type="InterPro" id="IPR018060">
    <property type="entry name" value="HTH_AraC"/>
</dbReference>
<reference evidence="15 16" key="1">
    <citation type="submission" date="2014-04" db="EMBL/GenBank/DDBJ databases">
        <title>Draft genome sequence of Photobacterium halotolerans S2753: a solonamide, ngercheumicin and holomycin producer.</title>
        <authorList>
            <person name="Machado H.R."/>
            <person name="Gram L."/>
        </authorList>
    </citation>
    <scope>NUCLEOTIDE SEQUENCE [LARGE SCALE GENOMIC DNA]</scope>
    <source>
        <strain evidence="15 16">S2753</strain>
    </source>
</reference>
<dbReference type="GO" id="GO:0032259">
    <property type="term" value="P:methylation"/>
    <property type="evidence" value="ECO:0007669"/>
    <property type="project" value="UniProtKB-KW"/>
</dbReference>
<dbReference type="InterPro" id="IPR051912">
    <property type="entry name" value="Alkylbase_DNA_Glycosylase/TA"/>
</dbReference>
<dbReference type="Gene3D" id="1.10.10.60">
    <property type="entry name" value="Homeodomain-like"/>
    <property type="match status" value="2"/>
</dbReference>
<dbReference type="PANTHER" id="PTHR43003">
    <property type="entry name" value="DNA-3-METHYLADENINE GLYCOSYLASE"/>
    <property type="match status" value="1"/>
</dbReference>
<sequence>MHLSPSQCQQARLAKDPRYDGLFFTAVKTTGIYCRPICPAPAPKEANVEYFPTAVEAAQAGYRPCLRCRPDSAPGSPAWLGTGATVKRALTLLDEGALMTQSLASLADRLGVTDRYLRQLVTEATGLSPKAYSLYQQCLMAKKLLHETQLPVTQIAYASGFHSVRRFNDCFQKRFSLSPSQLRKQGKAEQSLGQGIQLQLAYRPPYDWKQVHGFYAARLIPGLEWQTDNSYGRTFSHRSGAPDQHYQGYFTATHRPEKCCFEVMIQIDRLCGLIPVIQNIRRCLDLDADSDRIAYAIRHAMPATDAHHVLTGIRLPGIWSPFEAGIRAILGQQVSVKAARNLVEKLVQLNPDSGDVRQFFPSPQQVLDTDLQQLGMPQKRRETLQHFARFAQSHPAGLDAPEKDVLALPGIGPWTLHYMRMRGLSDPDIFLSGDLGVKKALAQWDHPVHESAASPWRSYLTLYLWSML</sequence>
<dbReference type="EC" id="3.2.2.21" evidence="3"/>
<dbReference type="GO" id="GO:0003700">
    <property type="term" value="F:DNA-binding transcription factor activity"/>
    <property type="evidence" value="ECO:0007669"/>
    <property type="project" value="InterPro"/>
</dbReference>
<comment type="cofactor">
    <cofactor evidence="2">
        <name>Zn(2+)</name>
        <dbReference type="ChEBI" id="CHEBI:29105"/>
    </cofactor>
</comment>
<gene>
    <name evidence="15" type="ORF">EA58_01430</name>
</gene>
<dbReference type="SMART" id="SM00478">
    <property type="entry name" value="ENDO3c"/>
    <property type="match status" value="1"/>
</dbReference>
<evidence type="ECO:0000256" key="12">
    <source>
        <dbReference type="ARBA" id="ARBA00023163"/>
    </source>
</evidence>
<dbReference type="InterPro" id="IPR009057">
    <property type="entry name" value="Homeodomain-like_sf"/>
</dbReference>
<dbReference type="Gene3D" id="3.40.10.10">
    <property type="entry name" value="DNA Methylphosphotriester Repair Domain"/>
    <property type="match status" value="1"/>
</dbReference>
<feature type="domain" description="HTH araC/xylS-type" evidence="14">
    <location>
        <begin position="87"/>
        <end position="185"/>
    </location>
</feature>
<evidence type="ECO:0000256" key="5">
    <source>
        <dbReference type="ARBA" id="ARBA00022679"/>
    </source>
</evidence>
<dbReference type="Pfam" id="PF00730">
    <property type="entry name" value="HhH-GPD"/>
    <property type="match status" value="1"/>
</dbReference>
<dbReference type="Gene3D" id="1.10.1670.10">
    <property type="entry name" value="Helix-hairpin-Helix base-excision DNA repair enzymes (C-terminal)"/>
    <property type="match status" value="1"/>
</dbReference>
<keyword evidence="11" id="KW-0010">Activator</keyword>
<keyword evidence="8" id="KW-0862">Zinc</keyword>
<evidence type="ECO:0000256" key="11">
    <source>
        <dbReference type="ARBA" id="ARBA00023159"/>
    </source>
</evidence>
<keyword evidence="6" id="KW-0479">Metal-binding</keyword>
<dbReference type="GO" id="GO:0006285">
    <property type="term" value="P:base-excision repair, AP site formation"/>
    <property type="evidence" value="ECO:0007669"/>
    <property type="project" value="TreeGrafter"/>
</dbReference>
<dbReference type="GO" id="GO:0043916">
    <property type="term" value="F:DNA-7-methylguanine glycosylase activity"/>
    <property type="evidence" value="ECO:0007669"/>
    <property type="project" value="TreeGrafter"/>
</dbReference>
<dbReference type="Pfam" id="PF02805">
    <property type="entry name" value="Ada_Zn_binding"/>
    <property type="match status" value="1"/>
</dbReference>
<evidence type="ECO:0000256" key="4">
    <source>
        <dbReference type="ARBA" id="ARBA00022603"/>
    </source>
</evidence>
<evidence type="ECO:0000256" key="8">
    <source>
        <dbReference type="ARBA" id="ARBA00022833"/>
    </source>
</evidence>
<dbReference type="Pfam" id="PF12833">
    <property type="entry name" value="HTH_18"/>
    <property type="match status" value="1"/>
</dbReference>
<keyword evidence="12" id="KW-0804">Transcription</keyword>
<evidence type="ECO:0000313" key="16">
    <source>
        <dbReference type="Proteomes" id="UP000027192"/>
    </source>
</evidence>
<evidence type="ECO:0000256" key="10">
    <source>
        <dbReference type="ARBA" id="ARBA00023125"/>
    </source>
</evidence>
<comment type="caution">
    <text evidence="15">The sequence shown here is derived from an EMBL/GenBank/DDBJ whole genome shotgun (WGS) entry which is preliminary data.</text>
</comment>
<dbReference type="GO" id="GO:0008725">
    <property type="term" value="F:DNA-3-methyladenine glycosylase activity"/>
    <property type="evidence" value="ECO:0007669"/>
    <property type="project" value="TreeGrafter"/>
</dbReference>
<dbReference type="InterPro" id="IPR004026">
    <property type="entry name" value="Ada_DNA_repair_Zn-bd"/>
</dbReference>
<dbReference type="InterPro" id="IPR011257">
    <property type="entry name" value="DNA_glycosylase"/>
</dbReference>
<name>A0A066RSI7_9GAMM</name>
<dbReference type="SMART" id="SM01009">
    <property type="entry name" value="AlkA_N"/>
    <property type="match status" value="1"/>
</dbReference>
<comment type="catalytic activity">
    <reaction evidence="1">
        <text>Hydrolysis of alkylated DNA, releasing 3-methyladenine, 3-methylguanine, 7-methylguanine and 7-methyladenine.</text>
        <dbReference type="EC" id="3.2.2.21"/>
    </reaction>
</comment>
<dbReference type="Gene3D" id="1.10.340.30">
    <property type="entry name" value="Hypothetical protein, domain 2"/>
    <property type="match status" value="1"/>
</dbReference>
<dbReference type="InterPro" id="IPR037046">
    <property type="entry name" value="AlkA_N_sf"/>
</dbReference>
<keyword evidence="4" id="KW-0489">Methyltransferase</keyword>
<dbReference type="InterPro" id="IPR003265">
    <property type="entry name" value="HhH-GPD_domain"/>
</dbReference>
<evidence type="ECO:0000256" key="6">
    <source>
        <dbReference type="ARBA" id="ARBA00022723"/>
    </source>
</evidence>
<accession>A0A066RSI7</accession>
<dbReference type="FunFam" id="3.40.10.10:FF:000001">
    <property type="entry name" value="DNA-3-methyladenine glycosylase 2"/>
    <property type="match status" value="1"/>
</dbReference>
<keyword evidence="5" id="KW-0808">Transferase</keyword>
<dbReference type="SUPFAM" id="SSF46689">
    <property type="entry name" value="Homeodomain-like"/>
    <property type="match status" value="1"/>
</dbReference>
<keyword evidence="9" id="KW-0805">Transcription regulation</keyword>
<dbReference type="Proteomes" id="UP000027192">
    <property type="component" value="Unassembled WGS sequence"/>
</dbReference>
<keyword evidence="16" id="KW-1185">Reference proteome</keyword>
<evidence type="ECO:0000256" key="9">
    <source>
        <dbReference type="ARBA" id="ARBA00023015"/>
    </source>
</evidence>
<evidence type="ECO:0000256" key="1">
    <source>
        <dbReference type="ARBA" id="ARBA00000086"/>
    </source>
</evidence>
<dbReference type="EMBL" id="JMIB01000003">
    <property type="protein sequence ID" value="KDM93299.1"/>
    <property type="molecule type" value="Genomic_DNA"/>
</dbReference>
<dbReference type="PROSITE" id="PS01124">
    <property type="entry name" value="HTH_ARAC_FAMILY_2"/>
    <property type="match status" value="1"/>
</dbReference>
<evidence type="ECO:0000313" key="15">
    <source>
        <dbReference type="EMBL" id="KDM93299.1"/>
    </source>
</evidence>
<evidence type="ECO:0000259" key="14">
    <source>
        <dbReference type="PROSITE" id="PS01124"/>
    </source>
</evidence>
<keyword evidence="7" id="KW-0227">DNA damage</keyword>
<evidence type="ECO:0000256" key="7">
    <source>
        <dbReference type="ARBA" id="ARBA00022763"/>
    </source>
</evidence>
<dbReference type="AlphaFoldDB" id="A0A066RSI7"/>